<feature type="repeat" description="TPR" evidence="1">
    <location>
        <begin position="70"/>
        <end position="103"/>
    </location>
</feature>
<keyword evidence="1" id="KW-0802">TPR repeat</keyword>
<feature type="repeat" description="TPR" evidence="1">
    <location>
        <begin position="104"/>
        <end position="137"/>
    </location>
</feature>
<name>A0AAU7U6I5_9DEIO</name>
<dbReference type="Pfam" id="PF13432">
    <property type="entry name" value="TPR_16"/>
    <property type="match status" value="1"/>
</dbReference>
<dbReference type="InterPro" id="IPR019734">
    <property type="entry name" value="TPR_rpt"/>
</dbReference>
<dbReference type="KEGG" id="dsc:ABOD76_02170"/>
<dbReference type="SMART" id="SM00028">
    <property type="entry name" value="TPR"/>
    <property type="match status" value="2"/>
</dbReference>
<feature type="compositionally biased region" description="Basic and acidic residues" evidence="2">
    <location>
        <begin position="703"/>
        <end position="717"/>
    </location>
</feature>
<dbReference type="InterPro" id="IPR011990">
    <property type="entry name" value="TPR-like_helical_dom_sf"/>
</dbReference>
<dbReference type="Gene3D" id="3.20.20.80">
    <property type="entry name" value="Glycosidases"/>
    <property type="match status" value="1"/>
</dbReference>
<dbReference type="EMBL" id="CP158297">
    <property type="protein sequence ID" value="XBV83875.1"/>
    <property type="molecule type" value="Genomic_DNA"/>
</dbReference>
<dbReference type="SUPFAM" id="SSF51445">
    <property type="entry name" value="(Trans)glycosidases"/>
    <property type="match status" value="1"/>
</dbReference>
<organism evidence="3">
    <name type="scientific">Deinococcus sonorensis KR-87</name>
    <dbReference type="NCBI Taxonomy" id="694439"/>
    <lineage>
        <taxon>Bacteria</taxon>
        <taxon>Thermotogati</taxon>
        <taxon>Deinococcota</taxon>
        <taxon>Deinococci</taxon>
        <taxon>Deinococcales</taxon>
        <taxon>Deinococcaceae</taxon>
        <taxon>Deinococcus</taxon>
    </lineage>
</organism>
<gene>
    <name evidence="3" type="ORF">ABOD76_02170</name>
</gene>
<dbReference type="Gene3D" id="1.25.40.10">
    <property type="entry name" value="Tetratricopeptide repeat domain"/>
    <property type="match status" value="1"/>
</dbReference>
<dbReference type="AlphaFoldDB" id="A0AAU7U6I5"/>
<dbReference type="InterPro" id="IPR017853">
    <property type="entry name" value="GH"/>
</dbReference>
<evidence type="ECO:0000256" key="2">
    <source>
        <dbReference type="SAM" id="MobiDB-lite"/>
    </source>
</evidence>
<keyword evidence="3" id="KW-0614">Plasmid</keyword>
<protein>
    <submittedName>
        <fullName evidence="3">Tetratricopeptide repeat protein</fullName>
    </submittedName>
</protein>
<evidence type="ECO:0000313" key="3">
    <source>
        <dbReference type="EMBL" id="XBV83875.1"/>
    </source>
</evidence>
<accession>A0AAU7U6I5</accession>
<feature type="region of interest" description="Disordered" evidence="2">
    <location>
        <begin position="385"/>
        <end position="410"/>
    </location>
</feature>
<geneLocation type="plasmid" evidence="3">
    <name>pDson01</name>
</geneLocation>
<proteinExistence type="predicted"/>
<feature type="region of interest" description="Disordered" evidence="2">
    <location>
        <begin position="696"/>
        <end position="720"/>
    </location>
</feature>
<evidence type="ECO:0000256" key="1">
    <source>
        <dbReference type="PROSITE-ProRule" id="PRU00339"/>
    </source>
</evidence>
<dbReference type="SUPFAM" id="SSF48452">
    <property type="entry name" value="TPR-like"/>
    <property type="match status" value="1"/>
</dbReference>
<sequence>MRRFLIFLMAVLVVGSAGWRLSHRSSAPGVPPSVLAAAQARYRAGQFAQAEALASAQLASNTAARQPGDPDLLVLRGLARVQLGDLSHAAADLIEATRLSPNNADAWYGLALARRAQGRLPEGAAAVAQALKLDPSRQEFRQLAVTLPEHFGARTHKPRPAGLVMPFIAQQGHLRFQNGRPIDVRGVNMGVALPGKFPAEFPRGAIWDTWMTQLGALHANVLRVYTILPPDFYQALLRYNLAHPRSPLYVIHGVWTELPANNDFRGRFQDDFRAEMGRVLGVLHGDVDLPARPGHASGRYDADVSRYLLAFIIGREWEPDSVDAFNRLARNDTAAAGPYVQAHGASPMEAWLARSMDWLVSEQMRRYHQLTPVAFTNWPTLDPLRHPSEASPQEEAALRAARGEPKGDPVRKAFGEDVVALDPVHVVATAKNPAGTFASYHAYPYYPDFMNHDAAYRTAPGGNYAGYLRALRAHHGPMPVLISEYGVPSSRSIAHYQMQGQHHGGHSEDEQARMDVDLDRTIRRSGLAGGIVFAWLDEWFKRNWMYLDLERPADSKPRWLNSMDAEEHYGLLATDPAGEPTLCSAASATLPLVNGTDGLHAEATPAALHLAWRTQGTHSEVRLDVHPAPGDEFHVVLDGTSGQVLVNSGYRPFKPRPVGRQTYYLYDPHAQPVPGAPFVPYITLPNIRRIGRDGAVYPAQTDEPGRLRGGGREDPRSHNLTQDFCTVGGWTHLRLPWTLLNVTDPSDHRVQDGRPAAGPRDQTVRISGIGVQLRSGTLNTRGTVTWNDWQLPAYTLREKPLYRALQLAWANSGS</sequence>
<reference evidence="3" key="1">
    <citation type="submission" date="2024-06" db="EMBL/GenBank/DDBJ databases">
        <title>Draft Genome Sequence of Deinococcus sonorensis Type Strain KR-87, a Biofilm Producing Representative of the Genus Deinococcus.</title>
        <authorList>
            <person name="Boren L.S."/>
            <person name="Grosso R.A."/>
            <person name="Hugenberg-Cox A.N."/>
            <person name="Hill J.T.E."/>
            <person name="Albert C.M."/>
            <person name="Tuohy J.M."/>
        </authorList>
    </citation>
    <scope>NUCLEOTIDE SEQUENCE</scope>
    <source>
        <strain evidence="3">KR-87</strain>
        <plasmid evidence="3">pDson01</plasmid>
    </source>
</reference>
<dbReference type="PROSITE" id="PS50005">
    <property type="entry name" value="TPR"/>
    <property type="match status" value="2"/>
</dbReference>
<dbReference type="RefSeq" id="WP_350241692.1">
    <property type="nucleotide sequence ID" value="NZ_CP158297.1"/>
</dbReference>
<feature type="compositionally biased region" description="Basic and acidic residues" evidence="2">
    <location>
        <begin position="401"/>
        <end position="410"/>
    </location>
</feature>